<name>A0A1C0YQV3_9BACL</name>
<dbReference type="Proteomes" id="UP000093482">
    <property type="component" value="Unassembled WGS sequence"/>
</dbReference>
<sequence length="254" mass="29264">MNETSIQQAIDKFKQTIYSYIHHPSLLSYTGKPVLNENQLFYLLLPFFNEEQWTEEHFESAVTAAIVSTALYEHEKISEQGGISITQQVVVLAGDFYSGRYYEVLAHQGNFSMIRALSEAIVKRCEQQIQVYEGQLTTCNEWLHAMMTVESEHVTQFYNNYQFTQYREIAEQSLLYLRLQSELRAHETNEASLLLMRMLEQGITIAALEQQLQELGNRIATDIASSSIRPMLKKLLAARIEQNKVALTPLMKEV</sequence>
<keyword evidence="2" id="KW-1185">Reference proteome</keyword>
<dbReference type="Gene3D" id="1.20.120.1450">
    <property type="match status" value="1"/>
</dbReference>
<dbReference type="AlphaFoldDB" id="A0A1C0YQV3"/>
<accession>A0A1C0YQV3</accession>
<dbReference type="RefSeq" id="WP_066465146.1">
    <property type="nucleotide sequence ID" value="NZ_MATO01000043.1"/>
</dbReference>
<reference evidence="1 2" key="1">
    <citation type="submission" date="2016-07" db="EMBL/GenBank/DDBJ databases">
        <title>Caryophanon latum genome sequencing.</title>
        <authorList>
            <person name="Verma A."/>
            <person name="Pal Y."/>
            <person name="Krishnamurthi S."/>
        </authorList>
    </citation>
    <scope>NUCLEOTIDE SEQUENCE [LARGE SCALE GENOMIC DNA]</scope>
    <source>
        <strain evidence="1 2">DSM 14151</strain>
    </source>
</reference>
<dbReference type="GO" id="GO:0009234">
    <property type="term" value="P:menaquinone biosynthetic process"/>
    <property type="evidence" value="ECO:0007669"/>
    <property type="project" value="InterPro"/>
</dbReference>
<dbReference type="OrthoDB" id="2417886at2"/>
<protein>
    <recommendedName>
        <fullName evidence="3">Heptaprenyl diphosphate synthase</fullName>
    </recommendedName>
</protein>
<dbReference type="InterPro" id="IPR009920">
    <property type="entry name" value="HEPPP_synth_su1"/>
</dbReference>
<organism evidence="1 2">
    <name type="scientific">Caryophanon latum</name>
    <dbReference type="NCBI Taxonomy" id="33977"/>
    <lineage>
        <taxon>Bacteria</taxon>
        <taxon>Bacillati</taxon>
        <taxon>Bacillota</taxon>
        <taxon>Bacilli</taxon>
        <taxon>Bacillales</taxon>
        <taxon>Caryophanaceae</taxon>
        <taxon>Caryophanon</taxon>
    </lineage>
</organism>
<dbReference type="Pfam" id="PF07307">
    <property type="entry name" value="HEPPP_synt_1"/>
    <property type="match status" value="1"/>
</dbReference>
<evidence type="ECO:0000313" key="1">
    <source>
        <dbReference type="EMBL" id="OCS89469.1"/>
    </source>
</evidence>
<gene>
    <name evidence="1" type="ORF">A6K76_12510</name>
</gene>
<proteinExistence type="predicted"/>
<evidence type="ECO:0000313" key="2">
    <source>
        <dbReference type="Proteomes" id="UP000093482"/>
    </source>
</evidence>
<dbReference type="EMBL" id="MATO01000043">
    <property type="protein sequence ID" value="OCS89469.1"/>
    <property type="molecule type" value="Genomic_DNA"/>
</dbReference>
<evidence type="ECO:0008006" key="3">
    <source>
        <dbReference type="Google" id="ProtNLM"/>
    </source>
</evidence>
<comment type="caution">
    <text evidence="1">The sequence shown here is derived from an EMBL/GenBank/DDBJ whole genome shotgun (WGS) entry which is preliminary data.</text>
</comment>